<feature type="region of interest" description="Disordered" evidence="3">
    <location>
        <begin position="96"/>
        <end position="161"/>
    </location>
</feature>
<evidence type="ECO:0000256" key="1">
    <source>
        <dbReference type="ARBA" id="ARBA00022723"/>
    </source>
</evidence>
<dbReference type="STRING" id="1077348.A0A2G8RVA3"/>
<dbReference type="OrthoDB" id="4456959at2759"/>
<organism evidence="5 6">
    <name type="scientific">Ganoderma sinense ZZ0214-1</name>
    <dbReference type="NCBI Taxonomy" id="1077348"/>
    <lineage>
        <taxon>Eukaryota</taxon>
        <taxon>Fungi</taxon>
        <taxon>Dikarya</taxon>
        <taxon>Basidiomycota</taxon>
        <taxon>Agaricomycotina</taxon>
        <taxon>Agaricomycetes</taxon>
        <taxon>Polyporales</taxon>
        <taxon>Polyporaceae</taxon>
        <taxon>Ganoderma</taxon>
    </lineage>
</organism>
<keyword evidence="1" id="KW-0479">Metal-binding</keyword>
<dbReference type="GO" id="GO:0008270">
    <property type="term" value="F:zinc ion binding"/>
    <property type="evidence" value="ECO:0007669"/>
    <property type="project" value="InterPro"/>
</dbReference>
<evidence type="ECO:0000256" key="3">
    <source>
        <dbReference type="SAM" id="MobiDB-lite"/>
    </source>
</evidence>
<accession>A0A2G8RVA3</accession>
<dbReference type="PROSITE" id="PS00463">
    <property type="entry name" value="ZN2_CY6_FUNGAL_1"/>
    <property type="match status" value="1"/>
</dbReference>
<dbReference type="PANTHER" id="PTHR46910:SF38">
    <property type="entry name" value="ZN(2)-C6 FUNGAL-TYPE DOMAIN-CONTAINING PROTEIN"/>
    <property type="match status" value="1"/>
</dbReference>
<sequence length="896" mass="98345">MSSPEETTAPSFKKRKLQRACDYCRTKKIKCDGSDMPNNRCSKCISRRMECTYLLGQNNNYPRSYVEDLESRLERMERLMNKLLPDKDIEKELDDHASDRDLSNALTPASERSHASSSRVEIPRTPSSLSVVPPTPPSAADVSQDAQSDEEEEEATELDKELAEGMRKLSMHSPPQRYHGKSSGLVFIRSAMALKNEVAPEYPPPPSRDGQHSWLKNFVENDFPVLPSSAFPPPDLLSTLVDLFFAHMNSHYPVLHQPTFTASIAAGEHLRNGGFGATVLLVCAIGARFTRPEQEPRVLLDGEAHYHSAGWRWFLAVAGMRKMSFAPAKIYDLQIYALMALFLQGSTAPQSTWPVIGAGIRMALDVGAHRKKMYSPRPTVDEELWRRSFWLLVLMEWMIGYGLGRPSSIHDEDFDIGLPTECDDEYWLTPEGEPLFQQPPGKPSKVTAFVCMLRMCQILAFAMRTIYATNKSRAQLGHADQQWEQRIVADLDSALNKWSDSLPAHLRWNPEEENVMFLTQAGTLSASYYYTQFAVHRSFMAAGRRDAPMSFPSVIICTNGARTSIQILETLYKRTGTPNHRNMGILLVSGVVLMTNIFALKRSGRAVNAGKDLILVRKAIEMLRSLRYEVHVAESLGEMLNELVSAVKDPRAAPQRTPISAASSPAAQPTEGPSTSQQLTAGDVSSAHAAPAQSTTSSQAGETPDMPPGLEFMDPNHPLFGLAFGPDGIGPFSQDFAGAGPSTFAAPGAGNQQPSLSLSAPEHEYGFLHPHDPPASQPRASASQGVGVGMGMQGETQFDMSGGQMFGLEPFGYNESMSMSMSFLPPGTTGPEFSQAQQQHTNAFGDSDPGAMGPGDHVDTDFVLMDDALTVWENLPPAVGWEEWGAYFADTSNAGT</sequence>
<dbReference type="Proteomes" id="UP000230002">
    <property type="component" value="Unassembled WGS sequence"/>
</dbReference>
<feature type="domain" description="Zn(2)-C6 fungal-type" evidence="4">
    <location>
        <begin position="20"/>
        <end position="53"/>
    </location>
</feature>
<keyword evidence="2" id="KW-0539">Nucleus</keyword>
<dbReference type="AlphaFoldDB" id="A0A2G8RVA3"/>
<evidence type="ECO:0000256" key="2">
    <source>
        <dbReference type="ARBA" id="ARBA00023242"/>
    </source>
</evidence>
<dbReference type="GO" id="GO:0000981">
    <property type="term" value="F:DNA-binding transcription factor activity, RNA polymerase II-specific"/>
    <property type="evidence" value="ECO:0007669"/>
    <property type="project" value="InterPro"/>
</dbReference>
<dbReference type="GO" id="GO:0003677">
    <property type="term" value="F:DNA binding"/>
    <property type="evidence" value="ECO:0007669"/>
    <property type="project" value="InterPro"/>
</dbReference>
<feature type="compositionally biased region" description="Low complexity" evidence="3">
    <location>
        <begin position="123"/>
        <end position="132"/>
    </location>
</feature>
<protein>
    <submittedName>
        <fullName evidence="5">Transcription factor</fullName>
    </submittedName>
</protein>
<feature type="compositionally biased region" description="Polar residues" evidence="3">
    <location>
        <begin position="671"/>
        <end position="680"/>
    </location>
</feature>
<dbReference type="InterPro" id="IPR007219">
    <property type="entry name" value="XnlR_reg_dom"/>
</dbReference>
<dbReference type="Pfam" id="PF04082">
    <property type="entry name" value="Fungal_trans"/>
    <property type="match status" value="1"/>
</dbReference>
<dbReference type="EMBL" id="AYKW01000056">
    <property type="protein sequence ID" value="PIL25446.1"/>
    <property type="molecule type" value="Genomic_DNA"/>
</dbReference>
<evidence type="ECO:0000313" key="6">
    <source>
        <dbReference type="Proteomes" id="UP000230002"/>
    </source>
</evidence>
<dbReference type="Gene3D" id="4.10.240.10">
    <property type="entry name" value="Zn(2)-C6 fungal-type DNA-binding domain"/>
    <property type="match status" value="1"/>
</dbReference>
<dbReference type="CDD" id="cd12148">
    <property type="entry name" value="fungal_TF_MHR"/>
    <property type="match status" value="1"/>
</dbReference>
<dbReference type="Pfam" id="PF00172">
    <property type="entry name" value="Zn_clus"/>
    <property type="match status" value="1"/>
</dbReference>
<dbReference type="InterPro" id="IPR050987">
    <property type="entry name" value="AtrR-like"/>
</dbReference>
<gene>
    <name evidence="5" type="ORF">GSI_13336</name>
</gene>
<feature type="compositionally biased region" description="Low complexity" evidence="3">
    <location>
        <begin position="685"/>
        <end position="700"/>
    </location>
</feature>
<feature type="compositionally biased region" description="Low complexity" evidence="3">
    <location>
        <begin position="658"/>
        <end position="669"/>
    </location>
</feature>
<feature type="region of interest" description="Disordered" evidence="3">
    <location>
        <begin position="733"/>
        <end position="756"/>
    </location>
</feature>
<reference evidence="5 6" key="1">
    <citation type="journal article" date="2015" name="Sci. Rep.">
        <title>Chromosome-level genome map provides insights into diverse defense mechanisms in the medicinal fungus Ganoderma sinense.</title>
        <authorList>
            <person name="Zhu Y."/>
            <person name="Xu J."/>
            <person name="Sun C."/>
            <person name="Zhou S."/>
            <person name="Xu H."/>
            <person name="Nelson D.R."/>
            <person name="Qian J."/>
            <person name="Song J."/>
            <person name="Luo H."/>
            <person name="Xiang L."/>
            <person name="Li Y."/>
            <person name="Xu Z."/>
            <person name="Ji A."/>
            <person name="Wang L."/>
            <person name="Lu S."/>
            <person name="Hayward A."/>
            <person name="Sun W."/>
            <person name="Li X."/>
            <person name="Schwartz D.C."/>
            <person name="Wang Y."/>
            <person name="Chen S."/>
        </authorList>
    </citation>
    <scope>NUCLEOTIDE SEQUENCE [LARGE SCALE GENOMIC DNA]</scope>
    <source>
        <strain evidence="5 6">ZZ0214-1</strain>
    </source>
</reference>
<proteinExistence type="predicted"/>
<name>A0A2G8RVA3_9APHY</name>
<dbReference type="PANTHER" id="PTHR46910">
    <property type="entry name" value="TRANSCRIPTION FACTOR PDR1"/>
    <property type="match status" value="1"/>
</dbReference>
<dbReference type="GO" id="GO:0006351">
    <property type="term" value="P:DNA-templated transcription"/>
    <property type="evidence" value="ECO:0007669"/>
    <property type="project" value="InterPro"/>
</dbReference>
<comment type="caution">
    <text evidence="5">The sequence shown here is derived from an EMBL/GenBank/DDBJ whole genome shotgun (WGS) entry which is preliminary data.</text>
</comment>
<dbReference type="SMART" id="SM00066">
    <property type="entry name" value="GAL4"/>
    <property type="match status" value="1"/>
</dbReference>
<dbReference type="PROSITE" id="PS50048">
    <property type="entry name" value="ZN2_CY6_FUNGAL_2"/>
    <property type="match status" value="1"/>
</dbReference>
<dbReference type="InterPro" id="IPR036864">
    <property type="entry name" value="Zn2-C6_fun-type_DNA-bd_sf"/>
</dbReference>
<feature type="region of interest" description="Disordered" evidence="3">
    <location>
        <begin position="651"/>
        <end position="718"/>
    </location>
</feature>
<dbReference type="SMART" id="SM00906">
    <property type="entry name" value="Fungal_trans"/>
    <property type="match status" value="1"/>
</dbReference>
<dbReference type="InterPro" id="IPR001138">
    <property type="entry name" value="Zn2Cys6_DnaBD"/>
</dbReference>
<dbReference type="SUPFAM" id="SSF57701">
    <property type="entry name" value="Zn2/Cys6 DNA-binding domain"/>
    <property type="match status" value="1"/>
</dbReference>
<feature type="compositionally biased region" description="Acidic residues" evidence="3">
    <location>
        <begin position="147"/>
        <end position="156"/>
    </location>
</feature>
<evidence type="ECO:0000313" key="5">
    <source>
        <dbReference type="EMBL" id="PIL25446.1"/>
    </source>
</evidence>
<dbReference type="CDD" id="cd00067">
    <property type="entry name" value="GAL4"/>
    <property type="match status" value="1"/>
</dbReference>
<keyword evidence="6" id="KW-1185">Reference proteome</keyword>
<evidence type="ECO:0000259" key="4">
    <source>
        <dbReference type="PROSITE" id="PS50048"/>
    </source>
</evidence>